<name>A0AAV4TIS1_CAEEX</name>
<organism evidence="1 2">
    <name type="scientific">Caerostris extrusa</name>
    <name type="common">Bark spider</name>
    <name type="synonym">Caerostris bankana</name>
    <dbReference type="NCBI Taxonomy" id="172846"/>
    <lineage>
        <taxon>Eukaryota</taxon>
        <taxon>Metazoa</taxon>
        <taxon>Ecdysozoa</taxon>
        <taxon>Arthropoda</taxon>
        <taxon>Chelicerata</taxon>
        <taxon>Arachnida</taxon>
        <taxon>Araneae</taxon>
        <taxon>Araneomorphae</taxon>
        <taxon>Entelegynae</taxon>
        <taxon>Araneoidea</taxon>
        <taxon>Araneidae</taxon>
        <taxon>Caerostris</taxon>
    </lineage>
</organism>
<evidence type="ECO:0000313" key="1">
    <source>
        <dbReference type="EMBL" id="GIY45292.1"/>
    </source>
</evidence>
<protein>
    <submittedName>
        <fullName evidence="1">Uncharacterized protein</fullName>
    </submittedName>
</protein>
<evidence type="ECO:0000313" key="2">
    <source>
        <dbReference type="Proteomes" id="UP001054945"/>
    </source>
</evidence>
<comment type="caution">
    <text evidence="1">The sequence shown here is derived from an EMBL/GenBank/DDBJ whole genome shotgun (WGS) entry which is preliminary data.</text>
</comment>
<sequence length="115" mass="13241">MVATAHLANGVQLKKMVATTHLAKGVQKKKNCSYYSSREWCTIKKKMVATVHLANGVQNNPGFKEFMTYYSTTDSRGDYYIDLPYFSACNQLIIHRKTLEIHIVNYKSPYNLWTL</sequence>
<dbReference type="Proteomes" id="UP001054945">
    <property type="component" value="Unassembled WGS sequence"/>
</dbReference>
<accession>A0AAV4TIS1</accession>
<gene>
    <name evidence="1" type="ORF">CEXT_366001</name>
</gene>
<dbReference type="EMBL" id="BPLR01011257">
    <property type="protein sequence ID" value="GIY45292.1"/>
    <property type="molecule type" value="Genomic_DNA"/>
</dbReference>
<proteinExistence type="predicted"/>
<keyword evidence="2" id="KW-1185">Reference proteome</keyword>
<dbReference type="AlphaFoldDB" id="A0AAV4TIS1"/>
<reference evidence="1 2" key="1">
    <citation type="submission" date="2021-06" db="EMBL/GenBank/DDBJ databases">
        <title>Caerostris extrusa draft genome.</title>
        <authorList>
            <person name="Kono N."/>
            <person name="Arakawa K."/>
        </authorList>
    </citation>
    <scope>NUCLEOTIDE SEQUENCE [LARGE SCALE GENOMIC DNA]</scope>
</reference>